<feature type="region of interest" description="Disordered" evidence="1">
    <location>
        <begin position="115"/>
        <end position="135"/>
    </location>
</feature>
<reference evidence="3" key="1">
    <citation type="submission" date="2020-02" db="EMBL/GenBank/DDBJ databases">
        <title>Draft genome sequence of Candidatus Afipia apatlaquensis IBT-C3, a potential strain for decolorization of textile dyes.</title>
        <authorList>
            <person name="Sanchez-Reyes A."/>
            <person name="Breton-Deval L."/>
            <person name="Mangelson H."/>
            <person name="Sanchez-Flores A."/>
        </authorList>
    </citation>
    <scope>NUCLEOTIDE SEQUENCE [LARGE SCALE GENOMIC DNA]</scope>
    <source>
        <strain evidence="3">IBT-C3</strain>
    </source>
</reference>
<protein>
    <recommendedName>
        <fullName evidence="5">Lipoprotein SmpA/OmlA domain-containing protein</fullName>
    </recommendedName>
</protein>
<keyword evidence="4" id="KW-1185">Reference proteome</keyword>
<feature type="compositionally biased region" description="Polar residues" evidence="1">
    <location>
        <begin position="115"/>
        <end position="125"/>
    </location>
</feature>
<evidence type="ECO:0000313" key="4">
    <source>
        <dbReference type="Proteomes" id="UP000480266"/>
    </source>
</evidence>
<dbReference type="EMBL" id="JAAMRR010000968">
    <property type="protein sequence ID" value="NGX97228.1"/>
    <property type="molecule type" value="Genomic_DNA"/>
</dbReference>
<dbReference type="Proteomes" id="UP000480266">
    <property type="component" value="Unassembled WGS sequence"/>
</dbReference>
<evidence type="ECO:0000256" key="1">
    <source>
        <dbReference type="SAM" id="MobiDB-lite"/>
    </source>
</evidence>
<dbReference type="PROSITE" id="PS51257">
    <property type="entry name" value="PROKAR_LIPOPROTEIN"/>
    <property type="match status" value="1"/>
</dbReference>
<feature type="chain" id="PRO_5028951891" description="Lipoprotein SmpA/OmlA domain-containing protein" evidence="2">
    <location>
        <begin position="25"/>
        <end position="135"/>
    </location>
</feature>
<comment type="caution">
    <text evidence="3">The sequence shown here is derived from an EMBL/GenBank/DDBJ whole genome shotgun (WGS) entry which is preliminary data.</text>
</comment>
<organism evidence="3 4">
    <name type="scientific">Candidatus Afipia apatlaquensis</name>
    <dbReference type="NCBI Taxonomy" id="2712852"/>
    <lineage>
        <taxon>Bacteria</taxon>
        <taxon>Pseudomonadati</taxon>
        <taxon>Pseudomonadota</taxon>
        <taxon>Alphaproteobacteria</taxon>
        <taxon>Hyphomicrobiales</taxon>
        <taxon>Nitrobacteraceae</taxon>
        <taxon>Afipia</taxon>
    </lineage>
</organism>
<evidence type="ECO:0008006" key="5">
    <source>
        <dbReference type="Google" id="ProtNLM"/>
    </source>
</evidence>
<accession>A0A7C9VFS5</accession>
<proteinExistence type="predicted"/>
<name>A0A7C9VFS5_9BRAD</name>
<sequence length="135" mass="13856">MMRFVWVGCAALALCGCAASGVQVSEEQAQSFQIGKATYADVVGSLGPPTVVSSQSNGNRIVVYSYAAVQSRPQNFIPYVGPLVAGYDSKSSAVTFTFDARGILTNMTSTQTGIGTGANLASGSGQPAPPTSQPR</sequence>
<evidence type="ECO:0000256" key="2">
    <source>
        <dbReference type="SAM" id="SignalP"/>
    </source>
</evidence>
<gene>
    <name evidence="3" type="ORF">G4V63_19055</name>
</gene>
<dbReference type="AlphaFoldDB" id="A0A7C9VFS5"/>
<keyword evidence="2" id="KW-0732">Signal</keyword>
<evidence type="ECO:0000313" key="3">
    <source>
        <dbReference type="EMBL" id="NGX97228.1"/>
    </source>
</evidence>
<feature type="signal peptide" evidence="2">
    <location>
        <begin position="1"/>
        <end position="24"/>
    </location>
</feature>